<comment type="caution">
    <text evidence="2">The sequence shown here is derived from an EMBL/GenBank/DDBJ whole genome shotgun (WGS) entry which is preliminary data.</text>
</comment>
<dbReference type="InterPro" id="IPR016773">
    <property type="entry name" value="Fe3_uptake_reg_CjrA_prd"/>
</dbReference>
<evidence type="ECO:0000313" key="2">
    <source>
        <dbReference type="EMBL" id="KIE43458.1"/>
    </source>
</evidence>
<dbReference type="Proteomes" id="UP000031433">
    <property type="component" value="Unassembled WGS sequence"/>
</dbReference>
<sequence>MKRLGTFAGIALVLVLTAVVARTCFSHDLIVRLMDRREIGFEEMMRDLKGGKVIYVGETHDNPYHHDLQLRIVRELHRAGVPLAIAMEMFTYESQDELDRWVAGKTDPASFQRIYLKNWNFPWALYGDILLFARDRRIPLVGLNVPREVTRKVARQGFESLSREERRKLPPSITCDVDAAYMAMIRRSYSDHDTSAKTFKNFCEAQMLWNKSMAYHLVEYLKNNPGRTVVVITGSGHAVRGGMPVQVDREKPGLASRVVLPDPVVQNGSISVEDADYLWLSH</sequence>
<organism evidence="2 3">
    <name type="scientific">Geobacter soli</name>
    <dbReference type="NCBI Taxonomy" id="1510391"/>
    <lineage>
        <taxon>Bacteria</taxon>
        <taxon>Pseudomonadati</taxon>
        <taxon>Thermodesulfobacteriota</taxon>
        <taxon>Desulfuromonadia</taxon>
        <taxon>Geobacterales</taxon>
        <taxon>Geobacteraceae</taxon>
        <taxon>Geobacter</taxon>
    </lineage>
</organism>
<dbReference type="InterPro" id="IPR007314">
    <property type="entry name" value="Cofac_haem-bd_dom"/>
</dbReference>
<gene>
    <name evidence="2" type="ORF">SE37_12865</name>
</gene>
<keyword evidence="3" id="KW-1185">Reference proteome</keyword>
<dbReference type="AlphaFoldDB" id="A0A0C1TVP7"/>
<accession>A0A0C1TVP7</accession>
<name>A0A0C1TVP7_9BACT</name>
<reference evidence="2 3" key="1">
    <citation type="submission" date="2015-01" db="EMBL/GenBank/DDBJ databases">
        <title>Genome sequence of the anaerobic bacterium Geobacter soli GSS01, a dissimilatory Fe(III) reducer from soil.</title>
        <authorList>
            <person name="Yang G."/>
            <person name="Zhou S."/>
        </authorList>
    </citation>
    <scope>NUCLEOTIDE SEQUENCE [LARGE SCALE GENOMIC DNA]</scope>
    <source>
        <strain evidence="2 3">GSS01</strain>
    </source>
</reference>
<dbReference type="PIRSF" id="PIRSF020419">
    <property type="entry name" value="Fe_uptake_reg_CjrA_prd"/>
    <property type="match status" value="1"/>
</dbReference>
<dbReference type="EMBL" id="JXBL01000001">
    <property type="protein sequence ID" value="KIE43458.1"/>
    <property type="molecule type" value="Genomic_DNA"/>
</dbReference>
<dbReference type="CDD" id="cd14727">
    <property type="entry name" value="ChanN-like"/>
    <property type="match status" value="1"/>
</dbReference>
<dbReference type="RefSeq" id="WP_039646947.1">
    <property type="nucleotide sequence ID" value="NZ_JXBL01000001.1"/>
</dbReference>
<dbReference type="Pfam" id="PF04187">
    <property type="entry name" value="Cofac_haem_bdg"/>
    <property type="match status" value="1"/>
</dbReference>
<proteinExistence type="predicted"/>
<feature type="domain" description="Haem-binding uptake Tiki superfamily ChaN" evidence="1">
    <location>
        <begin position="44"/>
        <end position="245"/>
    </location>
</feature>
<evidence type="ECO:0000313" key="3">
    <source>
        <dbReference type="Proteomes" id="UP000031433"/>
    </source>
</evidence>
<dbReference type="SUPFAM" id="SSF159501">
    <property type="entry name" value="EreA/ChaN-like"/>
    <property type="match status" value="1"/>
</dbReference>
<dbReference type="Gene3D" id="3.40.50.11550">
    <property type="match status" value="1"/>
</dbReference>
<protein>
    <recommendedName>
        <fullName evidence="1">Haem-binding uptake Tiki superfamily ChaN domain-containing protein</fullName>
    </recommendedName>
</protein>
<evidence type="ECO:0000259" key="1">
    <source>
        <dbReference type="Pfam" id="PF04187"/>
    </source>
</evidence>